<protein>
    <submittedName>
        <fullName evidence="1">Uncharacterized protein</fullName>
    </submittedName>
</protein>
<keyword evidence="2" id="KW-1185">Reference proteome</keyword>
<reference evidence="1 2" key="1">
    <citation type="submission" date="2019-03" db="EMBL/GenBank/DDBJ databases">
        <title>Genomic Encyclopedia of Type Strains, Phase III (KMG-III): the genomes of soil and plant-associated and newly described type strains.</title>
        <authorList>
            <person name="Whitman W."/>
        </authorList>
    </citation>
    <scope>NUCLEOTIDE SEQUENCE [LARGE SCALE GENOMIC DNA]</scope>
    <source>
        <strain evidence="1 2">VKM Ac-2573</strain>
    </source>
</reference>
<name>A0A4R8C568_9ACTN</name>
<dbReference type="Proteomes" id="UP000295146">
    <property type="component" value="Unassembled WGS sequence"/>
</dbReference>
<evidence type="ECO:0000313" key="2">
    <source>
        <dbReference type="Proteomes" id="UP000295146"/>
    </source>
</evidence>
<dbReference type="RefSeq" id="WP_134105867.1">
    <property type="nucleotide sequence ID" value="NZ_SODP01000002.1"/>
</dbReference>
<organism evidence="1 2">
    <name type="scientific">Kribbella pratensis</name>
    <dbReference type="NCBI Taxonomy" id="2512112"/>
    <lineage>
        <taxon>Bacteria</taxon>
        <taxon>Bacillati</taxon>
        <taxon>Actinomycetota</taxon>
        <taxon>Actinomycetes</taxon>
        <taxon>Propionibacteriales</taxon>
        <taxon>Kribbellaceae</taxon>
        <taxon>Kribbella</taxon>
    </lineage>
</organism>
<proteinExistence type="predicted"/>
<comment type="caution">
    <text evidence="1">The sequence shown here is derived from an EMBL/GenBank/DDBJ whole genome shotgun (WGS) entry which is preliminary data.</text>
</comment>
<evidence type="ECO:0000313" key="1">
    <source>
        <dbReference type="EMBL" id="TDW70714.1"/>
    </source>
</evidence>
<accession>A0A4R8C568</accession>
<dbReference type="EMBL" id="SODP01000002">
    <property type="protein sequence ID" value="TDW70714.1"/>
    <property type="molecule type" value="Genomic_DNA"/>
</dbReference>
<dbReference type="OrthoDB" id="3295526at2"/>
<dbReference type="AlphaFoldDB" id="A0A4R8C568"/>
<sequence>MTVQQPPEPPKTDLADKLLAGGVSSIPLAGGLAAAWYQHLMEGPYNKRLEAWRATITDAVNELAEKYDDLLDNEVFLDAFVNATRAAQATHQQEKLDALRNAVLNSVASDAPDVDEQARFFRLVEQFSAAHVLLLARLGGGHRGSIYDAFPEPDSRREWRDLLIADLAGARLINVSIDGFHSAEVTGLGRRFLGFISEAN</sequence>
<gene>
    <name evidence="1" type="ORF">EV653_4774</name>
</gene>